<dbReference type="EC" id="4.1.1.81" evidence="4"/>
<dbReference type="Proteomes" id="UP000266313">
    <property type="component" value="Chromosome"/>
</dbReference>
<dbReference type="AlphaFoldDB" id="A0A250KUX8"/>
<comment type="pathway">
    <text evidence="3">Cofactor biosynthesis; adenosylcobalamin biosynthesis.</text>
</comment>
<name>A0A250KUX8_9GAMM</name>
<dbReference type="GO" id="GO:0048472">
    <property type="term" value="F:threonine-phosphate decarboxylase activity"/>
    <property type="evidence" value="ECO:0007669"/>
    <property type="project" value="UniProtKB-EC"/>
</dbReference>
<dbReference type="SUPFAM" id="SSF53383">
    <property type="entry name" value="PLP-dependent transferases"/>
    <property type="match status" value="1"/>
</dbReference>
<comment type="cofactor">
    <cofactor evidence="1">
        <name>pyridoxal 5'-phosphate</name>
        <dbReference type="ChEBI" id="CHEBI:597326"/>
    </cofactor>
</comment>
<reference evidence="11 12" key="1">
    <citation type="submission" date="2016-12" db="EMBL/GenBank/DDBJ databases">
        <title>Genome sequencing of Methylocaldum marinum.</title>
        <authorList>
            <person name="Takeuchi M."/>
            <person name="Kamagata Y."/>
            <person name="Hiraoka S."/>
            <person name="Oshima K."/>
            <person name="Hattori M."/>
            <person name="Iwasaki W."/>
        </authorList>
    </citation>
    <scope>NUCLEOTIDE SEQUENCE [LARGE SCALE GENOMIC DNA]</scope>
    <source>
        <strain evidence="11 12">S8</strain>
    </source>
</reference>
<gene>
    <name evidence="11" type="ORF">sS8_1631</name>
</gene>
<evidence type="ECO:0000256" key="1">
    <source>
        <dbReference type="ARBA" id="ARBA00001933"/>
    </source>
</evidence>
<comment type="function">
    <text evidence="2">Decarboxylates L-threonine-O-3-phosphate to yield (R)-1-amino-2-propanol O-2-phosphate, the precursor for the linkage between the nucleotide loop and the corrin ring in cobalamin.</text>
</comment>
<keyword evidence="12" id="KW-1185">Reference proteome</keyword>
<dbReference type="NCBIfam" id="TIGR01140">
    <property type="entry name" value="L_thr_O3P_dcar"/>
    <property type="match status" value="1"/>
</dbReference>
<dbReference type="Pfam" id="PF00155">
    <property type="entry name" value="Aminotran_1_2"/>
    <property type="match status" value="1"/>
</dbReference>
<keyword evidence="6" id="KW-0663">Pyridoxal phosphate</keyword>
<dbReference type="InterPro" id="IPR015424">
    <property type="entry name" value="PyrdxlP-dep_Trfase"/>
</dbReference>
<protein>
    <recommendedName>
        <fullName evidence="4">threonine-phosphate decarboxylase</fullName>
        <ecNumber evidence="4">4.1.1.81</ecNumber>
    </recommendedName>
    <alternativeName>
        <fullName evidence="8">L-threonine-O-3-phosphate decarboxylase</fullName>
    </alternativeName>
</protein>
<dbReference type="InterPro" id="IPR005860">
    <property type="entry name" value="CobD"/>
</dbReference>
<evidence type="ECO:0000256" key="2">
    <source>
        <dbReference type="ARBA" id="ARBA00003444"/>
    </source>
</evidence>
<dbReference type="CDD" id="cd00609">
    <property type="entry name" value="AAT_like"/>
    <property type="match status" value="1"/>
</dbReference>
<proteinExistence type="predicted"/>
<dbReference type="UniPathway" id="UPA00148"/>
<dbReference type="Gene3D" id="3.40.640.10">
    <property type="entry name" value="Type I PLP-dependent aspartate aminotransferase-like (Major domain)"/>
    <property type="match status" value="1"/>
</dbReference>
<evidence type="ECO:0000256" key="6">
    <source>
        <dbReference type="ARBA" id="ARBA00022898"/>
    </source>
</evidence>
<evidence type="ECO:0000256" key="7">
    <source>
        <dbReference type="ARBA" id="ARBA00023239"/>
    </source>
</evidence>
<dbReference type="GO" id="GO:0030170">
    <property type="term" value="F:pyridoxal phosphate binding"/>
    <property type="evidence" value="ECO:0007669"/>
    <property type="project" value="InterPro"/>
</dbReference>
<dbReference type="Gene3D" id="3.90.1150.10">
    <property type="entry name" value="Aspartate Aminotransferase, domain 1"/>
    <property type="match status" value="1"/>
</dbReference>
<evidence type="ECO:0000256" key="8">
    <source>
        <dbReference type="ARBA" id="ARBA00029996"/>
    </source>
</evidence>
<keyword evidence="7" id="KW-0456">Lyase</keyword>
<organism evidence="11 12">
    <name type="scientific">Methylocaldum marinum</name>
    <dbReference type="NCBI Taxonomy" id="1432792"/>
    <lineage>
        <taxon>Bacteria</taxon>
        <taxon>Pseudomonadati</taxon>
        <taxon>Pseudomonadota</taxon>
        <taxon>Gammaproteobacteria</taxon>
        <taxon>Methylococcales</taxon>
        <taxon>Methylococcaceae</taxon>
        <taxon>Methylocaldum</taxon>
    </lineage>
</organism>
<dbReference type="InterPro" id="IPR015421">
    <property type="entry name" value="PyrdxlP-dep_Trfase_major"/>
</dbReference>
<evidence type="ECO:0000313" key="12">
    <source>
        <dbReference type="Proteomes" id="UP000266313"/>
    </source>
</evidence>
<evidence type="ECO:0000256" key="4">
    <source>
        <dbReference type="ARBA" id="ARBA00012285"/>
    </source>
</evidence>
<dbReference type="EMBL" id="AP017928">
    <property type="protein sequence ID" value="BBA33589.1"/>
    <property type="molecule type" value="Genomic_DNA"/>
</dbReference>
<dbReference type="InterPro" id="IPR015422">
    <property type="entry name" value="PyrdxlP-dep_Trfase_small"/>
</dbReference>
<evidence type="ECO:0000313" key="11">
    <source>
        <dbReference type="EMBL" id="BBA33589.1"/>
    </source>
</evidence>
<dbReference type="PROSITE" id="PS00105">
    <property type="entry name" value="AA_TRANSFER_CLASS_1"/>
    <property type="match status" value="1"/>
</dbReference>
<dbReference type="InterPro" id="IPR004838">
    <property type="entry name" value="NHTrfase_class1_PyrdxlP-BS"/>
</dbReference>
<accession>A0A250KUX8</accession>
<evidence type="ECO:0000256" key="3">
    <source>
        <dbReference type="ARBA" id="ARBA00004953"/>
    </source>
</evidence>
<dbReference type="GO" id="GO:0009236">
    <property type="term" value="P:cobalamin biosynthetic process"/>
    <property type="evidence" value="ECO:0007669"/>
    <property type="project" value="UniProtKB-UniPathway"/>
</dbReference>
<dbReference type="OrthoDB" id="9799304at2"/>
<feature type="domain" description="Aminotransferase class I/classII large" evidence="10">
    <location>
        <begin position="54"/>
        <end position="300"/>
    </location>
</feature>
<evidence type="ECO:0000256" key="9">
    <source>
        <dbReference type="ARBA" id="ARBA00048531"/>
    </source>
</evidence>
<keyword evidence="5" id="KW-0169">Cobalamin biosynthesis</keyword>
<sequence length="327" mass="35169">MLEHGGRLRAAARRYGIPLSDWLDLSTGVNPEGWTVPAVPPEVWVRLPEEDDGLETAASAYYGCDSIFPVAGSQAAIQALPALLHAQRVGVIHPGYAEHAHAWRRAGYKVDGVAPETIARGPGSMPWDVLVAINPNNPTGHRFAPEVLLAWQERLAARGGCLVVDEAYMDPTPEFSLAAYCPRPGLIVLRSLGKFFGLAGIRVGFVLAEPELLERLAALLGPWTVTGPSRWVAREALADSPWQEAVRQRLPENARQLTDLLTAAGLKPAGGCALFQWCPGVKAARRQEALARQGILTRRFADPPGLRLGLPGSVSASERLATALLAK</sequence>
<evidence type="ECO:0000256" key="5">
    <source>
        <dbReference type="ARBA" id="ARBA00022573"/>
    </source>
</evidence>
<dbReference type="PANTHER" id="PTHR42885">
    <property type="entry name" value="HISTIDINOL-PHOSPHATE AMINOTRANSFERASE-RELATED"/>
    <property type="match status" value="1"/>
</dbReference>
<dbReference type="RefSeq" id="WP_119629184.1">
    <property type="nucleotide sequence ID" value="NZ_AP017928.1"/>
</dbReference>
<dbReference type="InterPro" id="IPR004839">
    <property type="entry name" value="Aminotransferase_I/II_large"/>
</dbReference>
<comment type="catalytic activity">
    <reaction evidence="9">
        <text>O-phospho-L-threonine + H(+) = (R)-1-aminopropan-2-yl phosphate + CO2</text>
        <dbReference type="Rhea" id="RHEA:11492"/>
        <dbReference type="ChEBI" id="CHEBI:15378"/>
        <dbReference type="ChEBI" id="CHEBI:16526"/>
        <dbReference type="ChEBI" id="CHEBI:58563"/>
        <dbReference type="ChEBI" id="CHEBI:58675"/>
        <dbReference type="EC" id="4.1.1.81"/>
    </reaction>
</comment>
<dbReference type="PANTHER" id="PTHR42885:SF1">
    <property type="entry name" value="THREONINE-PHOSPHATE DECARBOXYLASE"/>
    <property type="match status" value="1"/>
</dbReference>
<evidence type="ECO:0000259" key="10">
    <source>
        <dbReference type="Pfam" id="PF00155"/>
    </source>
</evidence>
<dbReference type="KEGG" id="mmai:sS8_1631"/>